<feature type="binding site" evidence="4">
    <location>
        <begin position="261"/>
        <end position="268"/>
    </location>
    <ligand>
        <name>FAD</name>
        <dbReference type="ChEBI" id="CHEBI:57692"/>
    </ligand>
</feature>
<dbReference type="Gene3D" id="3.40.50.620">
    <property type="entry name" value="HUPs"/>
    <property type="match status" value="1"/>
</dbReference>
<dbReference type="EMBL" id="JACHVQ010000001">
    <property type="protein sequence ID" value="MBB2891569.1"/>
    <property type="molecule type" value="Genomic_DNA"/>
</dbReference>
<dbReference type="InterPro" id="IPR014729">
    <property type="entry name" value="Rossmann-like_a/b/a_fold"/>
</dbReference>
<keyword evidence="1 4" id="KW-0285">Flavoprotein</keyword>
<dbReference type="PROSITE" id="PS00394">
    <property type="entry name" value="DNA_PHOTOLYASES_1_1"/>
    <property type="match status" value="1"/>
</dbReference>
<evidence type="ECO:0000256" key="3">
    <source>
        <dbReference type="ARBA" id="ARBA00022991"/>
    </source>
</evidence>
<dbReference type="Gene3D" id="1.10.579.10">
    <property type="entry name" value="DNA Cyclobutane Dipyrimidine Photolyase, subunit A, domain 3"/>
    <property type="match status" value="1"/>
</dbReference>
<evidence type="ECO:0000256" key="1">
    <source>
        <dbReference type="ARBA" id="ARBA00022630"/>
    </source>
</evidence>
<evidence type="ECO:0000313" key="7">
    <source>
        <dbReference type="EMBL" id="MBB2891569.1"/>
    </source>
</evidence>
<dbReference type="PANTHER" id="PTHR11455">
    <property type="entry name" value="CRYPTOCHROME"/>
    <property type="match status" value="1"/>
</dbReference>
<protein>
    <submittedName>
        <fullName evidence="7">Deoxyribodipyrimidine photo-lyase</fullName>
        <ecNumber evidence="7">4.1.99.3</ecNumber>
    </submittedName>
</protein>
<dbReference type="Pfam" id="PF03441">
    <property type="entry name" value="FAD_binding_7"/>
    <property type="match status" value="1"/>
</dbReference>
<dbReference type="InterPro" id="IPR036155">
    <property type="entry name" value="Crypto/Photolyase_N_sf"/>
</dbReference>
<sequence length="467" mass="51743">MTTILWLRRDLRRGHHPALTAAAAGDQPVLPLFVIDPDLWQRCGPVRRGWLAATVRATDPAYDGRLCLRIGDPAEVVPRIADEVGATAVHVTGESTPRGTRRDRVVRDRLRSEGIQWVVTGSPYAVTPGTVRNQSGGPYQVFGAFARAWHLKLTAPGDTVGADWHHWVDAASDPAAAAMLDRAVEDCPVALPEAGEHAAELRWRAFLRDGLDGYADNRDRPDLAGTSHLSPWLKVGAIHPARLLAELAGHHGTGADRLVDELVWREFYADVLHHHPDSAWHDLRPTLGTLPYDEGGDALTAWQTGHTGYPIVDAGMRQLAETGWMHGRVRMLTASFLTKDLHVWWPVGARFFLQHLIDADIASNNHGWQWVAGTGTDPAPYFRVFNPVTQAKRFDPQGDYVRRWIPELAHLDGPRVHEPWRAADGYAHGYPARIVDHAAERREALARYNAARGRHQSGSAAATNRQM</sequence>
<evidence type="ECO:0000313" key="8">
    <source>
        <dbReference type="Proteomes" id="UP000559182"/>
    </source>
</evidence>
<dbReference type="AlphaFoldDB" id="A0A839N480"/>
<dbReference type="GO" id="GO:0006950">
    <property type="term" value="P:response to stress"/>
    <property type="evidence" value="ECO:0007669"/>
    <property type="project" value="UniProtKB-ARBA"/>
</dbReference>
<comment type="cofactor">
    <cofactor evidence="4">
        <name>FAD</name>
        <dbReference type="ChEBI" id="CHEBI:57692"/>
    </cofactor>
    <text evidence="4">Binds 1 FAD per subunit.</text>
</comment>
<proteinExistence type="inferred from homology"/>
<dbReference type="GO" id="GO:0009416">
    <property type="term" value="P:response to light stimulus"/>
    <property type="evidence" value="ECO:0007669"/>
    <property type="project" value="TreeGrafter"/>
</dbReference>
<dbReference type="InterPro" id="IPR036134">
    <property type="entry name" value="Crypto/Photolyase_FAD-like_sf"/>
</dbReference>
<comment type="caution">
    <text evidence="7">The sequence shown here is derived from an EMBL/GenBank/DDBJ whole genome shotgun (WGS) entry which is preliminary data.</text>
</comment>
<dbReference type="GO" id="GO:0003677">
    <property type="term" value="F:DNA binding"/>
    <property type="evidence" value="ECO:0007669"/>
    <property type="project" value="TreeGrafter"/>
</dbReference>
<dbReference type="InterPro" id="IPR005101">
    <property type="entry name" value="Cryptochr/Photolyase_FAD-bd"/>
</dbReference>
<dbReference type="GO" id="GO:0071949">
    <property type="term" value="F:FAD binding"/>
    <property type="evidence" value="ECO:0007669"/>
    <property type="project" value="TreeGrafter"/>
</dbReference>
<feature type="domain" description="Photolyase/cryptochrome alpha/beta" evidence="6">
    <location>
        <begin position="1"/>
        <end position="125"/>
    </location>
</feature>
<dbReference type="Pfam" id="PF00875">
    <property type="entry name" value="DNA_photolyase"/>
    <property type="match status" value="1"/>
</dbReference>
<name>A0A839N480_9MICO</name>
<dbReference type="PROSITE" id="PS51645">
    <property type="entry name" value="PHR_CRY_ALPHA_BETA"/>
    <property type="match status" value="1"/>
</dbReference>
<accession>A0A839N480</accession>
<dbReference type="EC" id="4.1.99.3" evidence="7"/>
<dbReference type="GO" id="GO:0003904">
    <property type="term" value="F:deoxyribodipyrimidine photo-lyase activity"/>
    <property type="evidence" value="ECO:0007669"/>
    <property type="project" value="UniProtKB-EC"/>
</dbReference>
<comment type="similarity">
    <text evidence="5">Belongs to the DNA photolyase family.</text>
</comment>
<dbReference type="PRINTS" id="PR00147">
    <property type="entry name" value="DNAPHOTLYASE"/>
</dbReference>
<dbReference type="InterPro" id="IPR006050">
    <property type="entry name" value="DNA_photolyase_N"/>
</dbReference>
<dbReference type="InterPro" id="IPR018394">
    <property type="entry name" value="DNA_photolyase_1_CS_C"/>
</dbReference>
<gene>
    <name evidence="7" type="ORF">FHU39_001553</name>
</gene>
<feature type="binding site" evidence="4">
    <location>
        <begin position="226"/>
        <end position="230"/>
    </location>
    <ligand>
        <name>FAD</name>
        <dbReference type="ChEBI" id="CHEBI:57692"/>
    </ligand>
</feature>
<dbReference type="RefSeq" id="WP_183319820.1">
    <property type="nucleotide sequence ID" value="NZ_JACHVQ010000001.1"/>
</dbReference>
<keyword evidence="2 4" id="KW-0274">FAD</keyword>
<dbReference type="Gene3D" id="1.25.40.80">
    <property type="match status" value="1"/>
</dbReference>
<keyword evidence="8" id="KW-1185">Reference proteome</keyword>
<dbReference type="SUPFAM" id="SSF52425">
    <property type="entry name" value="Cryptochrome/photolyase, N-terminal domain"/>
    <property type="match status" value="1"/>
</dbReference>
<feature type="binding site" evidence="4">
    <location>
        <begin position="358"/>
        <end position="360"/>
    </location>
    <ligand>
        <name>FAD</name>
        <dbReference type="ChEBI" id="CHEBI:57692"/>
    </ligand>
</feature>
<dbReference type="SUPFAM" id="SSF48173">
    <property type="entry name" value="Cryptochrome/photolyase FAD-binding domain"/>
    <property type="match status" value="1"/>
</dbReference>
<keyword evidence="3 5" id="KW-0157">Chromophore</keyword>
<evidence type="ECO:0000256" key="5">
    <source>
        <dbReference type="RuleBase" id="RU004182"/>
    </source>
</evidence>
<reference evidence="7 8" key="1">
    <citation type="submission" date="2020-08" db="EMBL/GenBank/DDBJ databases">
        <title>Sequencing the genomes of 1000 actinobacteria strains.</title>
        <authorList>
            <person name="Klenk H.-P."/>
        </authorList>
    </citation>
    <scope>NUCLEOTIDE SEQUENCE [LARGE SCALE GENOMIC DNA]</scope>
    <source>
        <strain evidence="7 8">DSM 105369</strain>
    </source>
</reference>
<dbReference type="PANTHER" id="PTHR11455:SF9">
    <property type="entry name" value="CRYPTOCHROME CIRCADIAN CLOCK 5 ISOFORM X1"/>
    <property type="match status" value="1"/>
</dbReference>
<evidence type="ECO:0000259" key="6">
    <source>
        <dbReference type="PROSITE" id="PS51645"/>
    </source>
</evidence>
<organism evidence="7 8">
    <name type="scientific">Flexivirga oryzae</name>
    <dbReference type="NCBI Taxonomy" id="1794944"/>
    <lineage>
        <taxon>Bacteria</taxon>
        <taxon>Bacillati</taxon>
        <taxon>Actinomycetota</taxon>
        <taxon>Actinomycetes</taxon>
        <taxon>Micrococcales</taxon>
        <taxon>Dermacoccaceae</taxon>
        <taxon>Flexivirga</taxon>
    </lineage>
</organism>
<dbReference type="Proteomes" id="UP000559182">
    <property type="component" value="Unassembled WGS sequence"/>
</dbReference>
<dbReference type="GO" id="GO:0006139">
    <property type="term" value="P:nucleobase-containing compound metabolic process"/>
    <property type="evidence" value="ECO:0007669"/>
    <property type="project" value="UniProtKB-ARBA"/>
</dbReference>
<evidence type="ECO:0000256" key="2">
    <source>
        <dbReference type="ARBA" id="ARBA00022827"/>
    </source>
</evidence>
<feature type="binding site" evidence="4">
    <location>
        <position position="214"/>
    </location>
    <ligand>
        <name>FAD</name>
        <dbReference type="ChEBI" id="CHEBI:57692"/>
    </ligand>
</feature>
<dbReference type="InterPro" id="IPR002081">
    <property type="entry name" value="Cryptochrome/DNA_photolyase_1"/>
</dbReference>
<evidence type="ECO:0000256" key="4">
    <source>
        <dbReference type="PIRSR" id="PIRSR602081-1"/>
    </source>
</evidence>
<keyword evidence="7" id="KW-0456">Lyase</keyword>